<sequence length="219" mass="24568">MMGRATLLLKRRKEALLFSLSVLLTHLMTILITNNLLITDNLIIHLPLRFFYYQTRLVSPVWKKEGKVLKAGPKYELLHTGKSLGLIIKDVTKDDAGEYSCDLGTELVLLTLEIGIGITKWLKSTEVNEGETCSFECILSRESTDDFLWTINGKTVANDGQLLKPGEKYDMKQKATSCEIQIKSLTVEDSGEYSCVVGDQKTFATLKVTGMHSFFILPL</sequence>
<reference evidence="6 7" key="2">
    <citation type="submission" date="2017-04" db="EMBL/GenBank/DDBJ databases">
        <title>CpG methylation of centromeres and impact of large insertions on vertebrate speciation.</title>
        <authorList>
            <person name="Ichikawa K."/>
            <person name="Yoshimura J."/>
            <person name="Morishita S."/>
        </authorList>
    </citation>
    <scope>NUCLEOTIDE SEQUENCE</scope>
    <source>
        <strain evidence="6 7">HNI</strain>
    </source>
</reference>
<evidence type="ECO:0000256" key="3">
    <source>
        <dbReference type="ARBA" id="ARBA00022553"/>
    </source>
</evidence>
<dbReference type="SMART" id="SM00409">
    <property type="entry name" value="IG"/>
    <property type="match status" value="2"/>
</dbReference>
<dbReference type="InterPro" id="IPR003598">
    <property type="entry name" value="Ig_sub2"/>
</dbReference>
<accession>A0A3P9KFK3</accession>
<proteinExistence type="predicted"/>
<dbReference type="CDD" id="cd00096">
    <property type="entry name" value="Ig"/>
    <property type="match status" value="1"/>
</dbReference>
<comment type="subcellular location">
    <subcellularLocation>
        <location evidence="1">Cytoplasm</location>
    </subcellularLocation>
</comment>
<evidence type="ECO:0000313" key="6">
    <source>
        <dbReference type="Ensembl" id="ENSORLP00020007210.1"/>
    </source>
</evidence>
<keyword evidence="3" id="KW-0597">Phosphoprotein</keyword>
<protein>
    <recommendedName>
        <fullName evidence="5">Ig-like domain-containing protein</fullName>
    </recommendedName>
</protein>
<dbReference type="Gene3D" id="2.60.40.10">
    <property type="entry name" value="Immunoglobulins"/>
    <property type="match status" value="2"/>
</dbReference>
<dbReference type="AlphaFoldDB" id="A0A3P9KFK3"/>
<organism evidence="6 7">
    <name type="scientific">Oryzias latipes</name>
    <name type="common">Japanese rice fish</name>
    <name type="synonym">Japanese killifish</name>
    <dbReference type="NCBI Taxonomy" id="8090"/>
    <lineage>
        <taxon>Eukaryota</taxon>
        <taxon>Metazoa</taxon>
        <taxon>Chordata</taxon>
        <taxon>Craniata</taxon>
        <taxon>Vertebrata</taxon>
        <taxon>Euteleostomi</taxon>
        <taxon>Actinopterygii</taxon>
        <taxon>Neopterygii</taxon>
        <taxon>Teleostei</taxon>
        <taxon>Neoteleostei</taxon>
        <taxon>Acanthomorphata</taxon>
        <taxon>Ovalentaria</taxon>
        <taxon>Atherinomorphae</taxon>
        <taxon>Beloniformes</taxon>
        <taxon>Adrianichthyidae</taxon>
        <taxon>Oryziinae</taxon>
        <taxon>Oryzias</taxon>
    </lineage>
</organism>
<feature type="domain" description="Ig-like" evidence="5">
    <location>
        <begin position="105"/>
        <end position="209"/>
    </location>
</feature>
<dbReference type="InterPro" id="IPR052385">
    <property type="entry name" value="Obscurin/Obscurin-like_Reg"/>
</dbReference>
<name>A0A3P9KFK3_ORYLA</name>
<evidence type="ECO:0000256" key="1">
    <source>
        <dbReference type="ARBA" id="ARBA00004496"/>
    </source>
</evidence>
<dbReference type="InterPro" id="IPR007110">
    <property type="entry name" value="Ig-like_dom"/>
</dbReference>
<reference key="1">
    <citation type="journal article" date="2007" name="Nature">
        <title>The medaka draft genome and insights into vertebrate genome evolution.</title>
        <authorList>
            <person name="Kasahara M."/>
            <person name="Naruse K."/>
            <person name="Sasaki S."/>
            <person name="Nakatani Y."/>
            <person name="Qu W."/>
            <person name="Ahsan B."/>
            <person name="Yamada T."/>
            <person name="Nagayasu Y."/>
            <person name="Doi K."/>
            <person name="Kasai Y."/>
            <person name="Jindo T."/>
            <person name="Kobayashi D."/>
            <person name="Shimada A."/>
            <person name="Toyoda A."/>
            <person name="Kuroki Y."/>
            <person name="Fujiyama A."/>
            <person name="Sasaki T."/>
            <person name="Shimizu A."/>
            <person name="Asakawa S."/>
            <person name="Shimizu N."/>
            <person name="Hashimoto S."/>
            <person name="Yang J."/>
            <person name="Lee Y."/>
            <person name="Matsushima K."/>
            <person name="Sugano S."/>
            <person name="Sakaizumi M."/>
            <person name="Narita T."/>
            <person name="Ohishi K."/>
            <person name="Haga S."/>
            <person name="Ohta F."/>
            <person name="Nomoto H."/>
            <person name="Nogata K."/>
            <person name="Morishita T."/>
            <person name="Endo T."/>
            <person name="Shin-I T."/>
            <person name="Takeda H."/>
            <person name="Morishita S."/>
            <person name="Kohara Y."/>
        </authorList>
    </citation>
    <scope>NUCLEOTIDE SEQUENCE [LARGE SCALE GENOMIC DNA]</scope>
    <source>
        <strain>Hd-rR</strain>
    </source>
</reference>
<dbReference type="PANTHER" id="PTHR35971">
    <property type="entry name" value="SI:DKEY-31G6.6"/>
    <property type="match status" value="1"/>
</dbReference>
<dbReference type="PROSITE" id="PS50835">
    <property type="entry name" value="IG_LIKE"/>
    <property type="match status" value="1"/>
</dbReference>
<dbReference type="Proteomes" id="UP000265180">
    <property type="component" value="Chromosome 17"/>
</dbReference>
<dbReference type="Pfam" id="PF07679">
    <property type="entry name" value="I-set"/>
    <property type="match status" value="2"/>
</dbReference>
<dbReference type="PANTHER" id="PTHR35971:SF4">
    <property type="entry name" value="OBSCURIN"/>
    <property type="match status" value="1"/>
</dbReference>
<dbReference type="InterPro" id="IPR036179">
    <property type="entry name" value="Ig-like_dom_sf"/>
</dbReference>
<dbReference type="InterPro" id="IPR013098">
    <property type="entry name" value="Ig_I-set"/>
</dbReference>
<reference evidence="6" key="3">
    <citation type="submission" date="2025-08" db="UniProtKB">
        <authorList>
            <consortium name="Ensembl"/>
        </authorList>
    </citation>
    <scope>IDENTIFICATION</scope>
    <source>
        <strain evidence="6">HNI</strain>
    </source>
</reference>
<dbReference type="GO" id="GO:0005737">
    <property type="term" value="C:cytoplasm"/>
    <property type="evidence" value="ECO:0007669"/>
    <property type="project" value="UniProtKB-SubCell"/>
</dbReference>
<keyword evidence="4" id="KW-1015">Disulfide bond</keyword>
<dbReference type="SUPFAM" id="SSF48726">
    <property type="entry name" value="Immunoglobulin"/>
    <property type="match status" value="2"/>
</dbReference>
<dbReference type="InterPro" id="IPR003599">
    <property type="entry name" value="Ig_sub"/>
</dbReference>
<dbReference type="Ensembl" id="ENSORLT00020003279.1">
    <property type="protein sequence ID" value="ENSORLP00020007210.1"/>
    <property type="gene ID" value="ENSORLG00020008093.1"/>
</dbReference>
<evidence type="ECO:0000256" key="2">
    <source>
        <dbReference type="ARBA" id="ARBA00022490"/>
    </source>
</evidence>
<dbReference type="InterPro" id="IPR013783">
    <property type="entry name" value="Ig-like_fold"/>
</dbReference>
<keyword evidence="2" id="KW-0963">Cytoplasm</keyword>
<evidence type="ECO:0000259" key="5">
    <source>
        <dbReference type="PROSITE" id="PS50835"/>
    </source>
</evidence>
<dbReference type="SMART" id="SM00408">
    <property type="entry name" value="IGc2"/>
    <property type="match status" value="1"/>
</dbReference>
<evidence type="ECO:0000313" key="7">
    <source>
        <dbReference type="Proteomes" id="UP000265180"/>
    </source>
</evidence>
<reference evidence="6" key="4">
    <citation type="submission" date="2025-09" db="UniProtKB">
        <authorList>
            <consortium name="Ensembl"/>
        </authorList>
    </citation>
    <scope>IDENTIFICATION</scope>
    <source>
        <strain evidence="6">HNI</strain>
    </source>
</reference>
<evidence type="ECO:0000256" key="4">
    <source>
        <dbReference type="ARBA" id="ARBA00023157"/>
    </source>
</evidence>